<dbReference type="EMBL" id="LN899826">
    <property type="protein sequence ID" value="CUV39387.1"/>
    <property type="molecule type" value="Genomic_DNA"/>
</dbReference>
<gene>
    <name evidence="1" type="ORF">RUN1744_v1_1050050</name>
    <name evidence="2" type="ORF">TF3108_v1_270050</name>
</gene>
<dbReference type="AlphaFoldDB" id="A0A0S4UUT1"/>
<evidence type="ECO:0000313" key="2">
    <source>
        <dbReference type="EMBL" id="CUV39387.1"/>
    </source>
</evidence>
<name>A0A0S4UUT1_RALSL</name>
<dbReference type="EMBL" id="LN899823">
    <property type="protein sequence ID" value="CUV25641.1"/>
    <property type="molecule type" value="Genomic_DNA"/>
</dbReference>
<sequence length="29" mass="3096">MCAFLCSRQAGYLNAQNILLDGGAYPGTF</sequence>
<evidence type="ECO:0000313" key="1">
    <source>
        <dbReference type="EMBL" id="CUV25641.1"/>
    </source>
</evidence>
<reference evidence="1" key="1">
    <citation type="submission" date="2015-10" db="EMBL/GenBank/DDBJ databases">
        <authorList>
            <person name="Gilbert D.G."/>
        </authorList>
    </citation>
    <scope>NUCLEOTIDE SEQUENCE</scope>
    <source>
        <strain evidence="1">Phyl III-seqv23</strain>
    </source>
</reference>
<protein>
    <submittedName>
        <fullName evidence="1">Uncharacterized protein</fullName>
    </submittedName>
</protein>
<accession>A0A0S4UUT1</accession>
<proteinExistence type="predicted"/>
<organism evidence="1">
    <name type="scientific">Ralstonia solanacearum</name>
    <name type="common">Pseudomonas solanacearum</name>
    <dbReference type="NCBI Taxonomy" id="305"/>
    <lineage>
        <taxon>Bacteria</taxon>
        <taxon>Pseudomonadati</taxon>
        <taxon>Pseudomonadota</taxon>
        <taxon>Betaproteobacteria</taxon>
        <taxon>Burkholderiales</taxon>
        <taxon>Burkholderiaceae</taxon>
        <taxon>Ralstonia</taxon>
        <taxon>Ralstonia solanacearum species complex</taxon>
    </lineage>
</organism>